<evidence type="ECO:0000313" key="7">
    <source>
        <dbReference type="Proteomes" id="UP000225706"/>
    </source>
</evidence>
<organism evidence="6 7">
    <name type="scientific">Stylophora pistillata</name>
    <name type="common">Smooth cauliflower coral</name>
    <dbReference type="NCBI Taxonomy" id="50429"/>
    <lineage>
        <taxon>Eukaryota</taxon>
        <taxon>Metazoa</taxon>
        <taxon>Cnidaria</taxon>
        <taxon>Anthozoa</taxon>
        <taxon>Hexacorallia</taxon>
        <taxon>Scleractinia</taxon>
        <taxon>Astrocoeniina</taxon>
        <taxon>Pocilloporidae</taxon>
        <taxon>Stylophora</taxon>
    </lineage>
</organism>
<dbReference type="SUPFAM" id="SSF52980">
    <property type="entry name" value="Restriction endonuclease-like"/>
    <property type="match status" value="1"/>
</dbReference>
<keyword evidence="2" id="KW-0863">Zinc-finger</keyword>
<accession>A0A2B4R912</accession>
<dbReference type="EMBL" id="LSMT01000834">
    <property type="protein sequence ID" value="PFX14131.1"/>
    <property type="molecule type" value="Genomic_DNA"/>
</dbReference>
<dbReference type="OrthoDB" id="5969273at2759"/>
<name>A0A2B4R912_STYPI</name>
<dbReference type="CDD" id="cd22343">
    <property type="entry name" value="PDDEXK_lambda_exonuclease-like"/>
    <property type="match status" value="1"/>
</dbReference>
<feature type="domain" description="Zinc finger PHD-type" evidence="5">
    <location>
        <begin position="653"/>
        <end position="704"/>
    </location>
</feature>
<feature type="domain" description="Zinc finger PHD-type" evidence="5">
    <location>
        <begin position="581"/>
        <end position="626"/>
    </location>
</feature>
<dbReference type="InterPro" id="IPR011604">
    <property type="entry name" value="PDDEXK-like_dom_sf"/>
</dbReference>
<evidence type="ECO:0000256" key="3">
    <source>
        <dbReference type="ARBA" id="ARBA00022833"/>
    </source>
</evidence>
<evidence type="ECO:0000256" key="2">
    <source>
        <dbReference type="ARBA" id="ARBA00022771"/>
    </source>
</evidence>
<reference evidence="7" key="1">
    <citation type="journal article" date="2017" name="bioRxiv">
        <title>Comparative analysis of the genomes of Stylophora pistillata and Acropora digitifera provides evidence for extensive differences between species of corals.</title>
        <authorList>
            <person name="Voolstra C.R."/>
            <person name="Li Y."/>
            <person name="Liew Y.J."/>
            <person name="Baumgarten S."/>
            <person name="Zoccola D."/>
            <person name="Flot J.-F."/>
            <person name="Tambutte S."/>
            <person name="Allemand D."/>
            <person name="Aranda M."/>
        </authorList>
    </citation>
    <scope>NUCLEOTIDE SEQUENCE [LARGE SCALE GENOMIC DNA]</scope>
</reference>
<dbReference type="InterPro" id="IPR011335">
    <property type="entry name" value="Restrct_endonuc-II-like"/>
</dbReference>
<evidence type="ECO:0000256" key="4">
    <source>
        <dbReference type="SAM" id="MobiDB-lite"/>
    </source>
</evidence>
<dbReference type="PROSITE" id="PS01359">
    <property type="entry name" value="ZF_PHD_1"/>
    <property type="match status" value="1"/>
</dbReference>
<dbReference type="InterPro" id="IPR001965">
    <property type="entry name" value="Znf_PHD"/>
</dbReference>
<protein>
    <recommendedName>
        <fullName evidence="5">Zinc finger PHD-type domain-containing protein</fullName>
    </recommendedName>
</protein>
<evidence type="ECO:0000313" key="6">
    <source>
        <dbReference type="EMBL" id="PFX14131.1"/>
    </source>
</evidence>
<gene>
    <name evidence="6" type="ORF">AWC38_SpisGene21733</name>
</gene>
<comment type="caution">
    <text evidence="6">The sequence shown here is derived from an EMBL/GenBank/DDBJ whole genome shotgun (WGS) entry which is preliminary data.</text>
</comment>
<dbReference type="SMART" id="SM00249">
    <property type="entry name" value="PHD"/>
    <property type="match status" value="2"/>
</dbReference>
<dbReference type="InterPro" id="IPR019080">
    <property type="entry name" value="YqaJ_viral_recombinase"/>
</dbReference>
<sequence>MSCDSIENSEDSSQAELSSNEHNIPNLSDYANNLEKNVKSRYLKKISVVRIDPATLIGANLDPECLPPIEATDLLCYLVMDTSFYTKEQFKAFKSMEAYNQMVSGFITSVQGKIICDKFVVIGKVRHSQRMNEPPLPVWIITSKEGTVISAHCLGCKAGLSETCSHVASILFYVEAWTRIHGKLACTQVKCAWLLPTYVSEVPYAKVQDINFRSAIKLKENLDDKIKNLSETCPNATTAHPSHLNNPVMPTPGVLPNCSAVPSKTEMETLFAKLNKCMIKPAALSLFKPYCEQFILKSRDIPTICELFKPSHLDLTYPELLRKCAEINLTLSDIDLKLIEKDTRTQARGTAFFRHRAGRIGASSSWAASHTNPAMPSQSLIKSMCYPHLFKINSKAIIHGRRNEAPAIDAYAKVMSKTHKDFKVERCGMTIDKHHPWIHATPDALTTCSCCGDGCCEVKCPYSTEDCNLEAYVRKKDSFLEKVNDTFRLKRSHQYYYQVQQQLFVTDRKYCDFVMFSCLDDKQSMFFTERIYKDPSHWNSVLPKLTKMWRTCILPEVLGRWYTRKHNIAAPLTMSTPGPSICYCRKPTDKKIVRCENPKCPFVEFHSSCLEISGPLPKPWFCPSCRLLPQCKKLKRGPRKTLQNLDALEHNSICICKAKPKAGEKLLKCHNTNCLNGNFFHLQCLQYKRMPNNSKTTWVCGDCKVNVASPSTCSSLNITYDNSTIISNSIHDLSSVPVNHDNTITASTSETDIIVNSPTTCPSTCTTSIISNNTPCLSDDGKDSSCEFESDDDDIVITSVGKGESNRVGSFGNLDANDHDTILSPTGWLDCKVVQECHICLQKVNPLIEGFQRPTLGPVRNFSIMSSEFVQILHTGRSHWVCVSSIKCPPGIVNLYDSLFNDIIENEVEEQVKSLFGGDFQGLHVSHTTDETTST</sequence>
<feature type="region of interest" description="Disordered" evidence="4">
    <location>
        <begin position="1"/>
        <end position="24"/>
    </location>
</feature>
<dbReference type="AlphaFoldDB" id="A0A2B4R912"/>
<dbReference type="Gene3D" id="3.90.320.10">
    <property type="match status" value="1"/>
</dbReference>
<keyword evidence="1" id="KW-0479">Metal-binding</keyword>
<dbReference type="InterPro" id="IPR011011">
    <property type="entry name" value="Znf_FYVE_PHD"/>
</dbReference>
<dbReference type="GO" id="GO:0006281">
    <property type="term" value="P:DNA repair"/>
    <property type="evidence" value="ECO:0007669"/>
    <property type="project" value="UniProtKB-ARBA"/>
</dbReference>
<dbReference type="Gene3D" id="3.30.40.10">
    <property type="entry name" value="Zinc/RING finger domain, C3HC4 (zinc finger)"/>
    <property type="match status" value="2"/>
</dbReference>
<dbReference type="Pfam" id="PF09588">
    <property type="entry name" value="YqaJ"/>
    <property type="match status" value="1"/>
</dbReference>
<dbReference type="PANTHER" id="PTHR47526:SF3">
    <property type="entry name" value="PHD-TYPE DOMAIN-CONTAINING PROTEIN"/>
    <property type="match status" value="1"/>
</dbReference>
<dbReference type="InterPro" id="IPR019786">
    <property type="entry name" value="Zinc_finger_PHD-type_CS"/>
</dbReference>
<dbReference type="GO" id="GO:0008270">
    <property type="term" value="F:zinc ion binding"/>
    <property type="evidence" value="ECO:0007669"/>
    <property type="project" value="UniProtKB-KW"/>
</dbReference>
<dbReference type="PANTHER" id="PTHR47526">
    <property type="entry name" value="ATP-DEPENDENT DNA HELICASE"/>
    <property type="match status" value="1"/>
</dbReference>
<evidence type="ECO:0000259" key="5">
    <source>
        <dbReference type="SMART" id="SM00249"/>
    </source>
</evidence>
<dbReference type="SUPFAM" id="SSF57903">
    <property type="entry name" value="FYVE/PHD zinc finger"/>
    <property type="match status" value="2"/>
</dbReference>
<feature type="compositionally biased region" description="Polar residues" evidence="4">
    <location>
        <begin position="11"/>
        <end position="24"/>
    </location>
</feature>
<evidence type="ECO:0000256" key="1">
    <source>
        <dbReference type="ARBA" id="ARBA00022723"/>
    </source>
</evidence>
<keyword evidence="7" id="KW-1185">Reference proteome</keyword>
<proteinExistence type="predicted"/>
<dbReference type="InterPro" id="IPR013083">
    <property type="entry name" value="Znf_RING/FYVE/PHD"/>
</dbReference>
<dbReference type="Proteomes" id="UP000225706">
    <property type="component" value="Unassembled WGS sequence"/>
</dbReference>
<keyword evidence="3" id="KW-0862">Zinc</keyword>